<dbReference type="InterPro" id="IPR050556">
    <property type="entry name" value="Type_II_TA_system_RNase"/>
</dbReference>
<dbReference type="EMBL" id="CAADFD010000069">
    <property type="protein sequence ID" value="VFJ61990.1"/>
    <property type="molecule type" value="Genomic_DNA"/>
</dbReference>
<keyword evidence="4 8" id="KW-0479">Metal-binding</keyword>
<dbReference type="PANTHER" id="PTHR33653:SF1">
    <property type="entry name" value="RIBONUCLEASE VAPC2"/>
    <property type="match status" value="1"/>
</dbReference>
<evidence type="ECO:0000256" key="1">
    <source>
        <dbReference type="ARBA" id="ARBA00001946"/>
    </source>
</evidence>
<comment type="similarity">
    <text evidence="7 8">Belongs to the PINc/VapC protein family.</text>
</comment>
<accession>A0A450T3M2</accession>
<evidence type="ECO:0000256" key="6">
    <source>
        <dbReference type="ARBA" id="ARBA00022842"/>
    </source>
</evidence>
<feature type="domain" description="PIN" evidence="9">
    <location>
        <begin position="6"/>
        <end position="106"/>
    </location>
</feature>
<comment type="function">
    <text evidence="8">Toxic component of a toxin-antitoxin (TA) system. An RNase.</text>
</comment>
<sequence>MTPDFLVDTDILVDFLRGNNLAVDFVQGNAARIVLSSIVIAELYSGAREEELPILDEIPRLFPVKPVTTEIARLGGSLKSRYGKSHGLGLADALLAATVKHYRLQLRTLNIKHFPMFPDLRPPYRKPAFAGQIVKP</sequence>
<protein>
    <recommendedName>
        <fullName evidence="8">Ribonuclease VapC</fullName>
        <shortName evidence="8">RNase VapC</shortName>
        <ecNumber evidence="8">3.1.-.-</ecNumber>
    </recommendedName>
    <alternativeName>
        <fullName evidence="8">Toxin VapC</fullName>
    </alternativeName>
</protein>
<dbReference type="InterPro" id="IPR022907">
    <property type="entry name" value="VapC_family"/>
</dbReference>
<keyword evidence="8" id="KW-0800">Toxin</keyword>
<keyword evidence="2 8" id="KW-1277">Toxin-antitoxin system</keyword>
<dbReference type="GO" id="GO:0090729">
    <property type="term" value="F:toxin activity"/>
    <property type="evidence" value="ECO:0007669"/>
    <property type="project" value="UniProtKB-KW"/>
</dbReference>
<dbReference type="SUPFAM" id="SSF88723">
    <property type="entry name" value="PIN domain-like"/>
    <property type="match status" value="1"/>
</dbReference>
<dbReference type="GO" id="GO:0000287">
    <property type="term" value="F:magnesium ion binding"/>
    <property type="evidence" value="ECO:0007669"/>
    <property type="project" value="UniProtKB-UniRule"/>
</dbReference>
<feature type="binding site" evidence="8">
    <location>
        <position position="92"/>
    </location>
    <ligand>
        <name>Mg(2+)</name>
        <dbReference type="ChEBI" id="CHEBI:18420"/>
    </ligand>
</feature>
<dbReference type="CDD" id="cd18741">
    <property type="entry name" value="PIN_VapC4-5_FitB-like"/>
    <property type="match status" value="1"/>
</dbReference>
<proteinExistence type="inferred from homology"/>
<evidence type="ECO:0000256" key="5">
    <source>
        <dbReference type="ARBA" id="ARBA00022801"/>
    </source>
</evidence>
<dbReference type="EMBL" id="CAADEW010000109">
    <property type="protein sequence ID" value="VFJ60894.1"/>
    <property type="molecule type" value="Genomic_DNA"/>
</dbReference>
<gene>
    <name evidence="8" type="primary">vapC</name>
    <name evidence="10" type="ORF">BECKFW1821A_GA0114235_11095</name>
    <name evidence="11" type="ORF">BECKFW1821B_GA0114236_10694</name>
</gene>
<dbReference type="Pfam" id="PF01850">
    <property type="entry name" value="PIN"/>
    <property type="match status" value="1"/>
</dbReference>
<dbReference type="PANTHER" id="PTHR33653">
    <property type="entry name" value="RIBONUCLEASE VAPC2"/>
    <property type="match status" value="1"/>
</dbReference>
<evidence type="ECO:0000256" key="4">
    <source>
        <dbReference type="ARBA" id="ARBA00022723"/>
    </source>
</evidence>
<evidence type="ECO:0000256" key="3">
    <source>
        <dbReference type="ARBA" id="ARBA00022722"/>
    </source>
</evidence>
<evidence type="ECO:0000256" key="7">
    <source>
        <dbReference type="ARBA" id="ARBA00038093"/>
    </source>
</evidence>
<evidence type="ECO:0000313" key="11">
    <source>
        <dbReference type="EMBL" id="VFJ61990.1"/>
    </source>
</evidence>
<dbReference type="Gene3D" id="3.40.50.1010">
    <property type="entry name" value="5'-nuclease"/>
    <property type="match status" value="1"/>
</dbReference>
<keyword evidence="6 8" id="KW-0460">Magnesium</keyword>
<dbReference type="GO" id="GO:0016787">
    <property type="term" value="F:hydrolase activity"/>
    <property type="evidence" value="ECO:0007669"/>
    <property type="project" value="UniProtKB-KW"/>
</dbReference>
<keyword evidence="5 8" id="KW-0378">Hydrolase</keyword>
<organism evidence="10">
    <name type="scientific">Candidatus Kentrum sp. FW</name>
    <dbReference type="NCBI Taxonomy" id="2126338"/>
    <lineage>
        <taxon>Bacteria</taxon>
        <taxon>Pseudomonadati</taxon>
        <taxon>Pseudomonadota</taxon>
        <taxon>Gammaproteobacteria</taxon>
        <taxon>Candidatus Kentrum</taxon>
    </lineage>
</organism>
<name>A0A450T3M2_9GAMM</name>
<feature type="binding site" evidence="8">
    <location>
        <position position="8"/>
    </location>
    <ligand>
        <name>Mg(2+)</name>
        <dbReference type="ChEBI" id="CHEBI:18420"/>
    </ligand>
</feature>
<evidence type="ECO:0000313" key="10">
    <source>
        <dbReference type="EMBL" id="VFJ60894.1"/>
    </source>
</evidence>
<dbReference type="InterPro" id="IPR029060">
    <property type="entry name" value="PIN-like_dom_sf"/>
</dbReference>
<evidence type="ECO:0000259" key="9">
    <source>
        <dbReference type="Pfam" id="PF01850"/>
    </source>
</evidence>
<dbReference type="AlphaFoldDB" id="A0A450T3M2"/>
<dbReference type="GO" id="GO:0004540">
    <property type="term" value="F:RNA nuclease activity"/>
    <property type="evidence" value="ECO:0007669"/>
    <property type="project" value="InterPro"/>
</dbReference>
<dbReference type="HAMAP" id="MF_00265">
    <property type="entry name" value="VapC_Nob1"/>
    <property type="match status" value="1"/>
</dbReference>
<dbReference type="InterPro" id="IPR002716">
    <property type="entry name" value="PIN_dom"/>
</dbReference>
<comment type="cofactor">
    <cofactor evidence="1 8">
        <name>Mg(2+)</name>
        <dbReference type="ChEBI" id="CHEBI:18420"/>
    </cofactor>
</comment>
<evidence type="ECO:0000256" key="8">
    <source>
        <dbReference type="HAMAP-Rule" id="MF_00265"/>
    </source>
</evidence>
<reference evidence="10" key="1">
    <citation type="submission" date="2019-02" db="EMBL/GenBank/DDBJ databases">
        <authorList>
            <person name="Gruber-Vodicka R. H."/>
            <person name="Seah K. B. B."/>
        </authorList>
    </citation>
    <scope>NUCLEOTIDE SEQUENCE</scope>
    <source>
        <strain evidence="11">BECK_BZ106</strain>
        <strain evidence="10">BECK_BZ15</strain>
    </source>
</reference>
<dbReference type="EC" id="3.1.-.-" evidence="8"/>
<keyword evidence="3 8" id="KW-0540">Nuclease</keyword>
<evidence type="ECO:0000256" key="2">
    <source>
        <dbReference type="ARBA" id="ARBA00022649"/>
    </source>
</evidence>